<dbReference type="Gene3D" id="1.10.287.540">
    <property type="entry name" value="Helix hairpin bin"/>
    <property type="match status" value="1"/>
</dbReference>
<dbReference type="Pfam" id="PF05979">
    <property type="entry name" value="DUF896"/>
    <property type="match status" value="1"/>
</dbReference>
<evidence type="ECO:0000256" key="2">
    <source>
        <dbReference type="HAMAP-Rule" id="MF_01103"/>
    </source>
</evidence>
<dbReference type="EMBL" id="JACOOZ010000005">
    <property type="protein sequence ID" value="MBC5668014.1"/>
    <property type="molecule type" value="Genomic_DNA"/>
</dbReference>
<dbReference type="SUPFAM" id="SSF158221">
    <property type="entry name" value="YnzC-like"/>
    <property type="match status" value="1"/>
</dbReference>
<dbReference type="HAMAP" id="MF_01103">
    <property type="entry name" value="UPF0291"/>
    <property type="match status" value="1"/>
</dbReference>
<proteinExistence type="inferred from homology"/>
<dbReference type="PANTHER" id="PTHR37300">
    <property type="entry name" value="UPF0291 PROTEIN CBO2609/CLC_2481"/>
    <property type="match status" value="1"/>
</dbReference>
<comment type="caution">
    <text evidence="3">The sequence shown here is derived from an EMBL/GenBank/DDBJ whole genome shotgun (WGS) entry which is preliminary data.</text>
</comment>
<protein>
    <recommendedName>
        <fullName evidence="2">UPF0291 protein H8S00_08475</fullName>
    </recommendedName>
</protein>
<keyword evidence="4" id="KW-1185">Reference proteome</keyword>
<dbReference type="Proteomes" id="UP000597877">
    <property type="component" value="Unassembled WGS sequence"/>
</dbReference>
<dbReference type="RefSeq" id="WP_021953075.1">
    <property type="nucleotide sequence ID" value="NZ_JACOOZ010000005.1"/>
</dbReference>
<name>A0ABR7F4Z9_9FIRM</name>
<evidence type="ECO:0000256" key="1">
    <source>
        <dbReference type="ARBA" id="ARBA00022490"/>
    </source>
</evidence>
<reference evidence="3 4" key="1">
    <citation type="submission" date="2020-08" db="EMBL/GenBank/DDBJ databases">
        <title>Genome public.</title>
        <authorList>
            <person name="Liu C."/>
            <person name="Sun Q."/>
        </authorList>
    </citation>
    <scope>NUCLEOTIDE SEQUENCE [LARGE SCALE GENOMIC DNA]</scope>
    <source>
        <strain evidence="3 4">BX4</strain>
    </source>
</reference>
<evidence type="ECO:0000313" key="3">
    <source>
        <dbReference type="EMBL" id="MBC5668014.1"/>
    </source>
</evidence>
<sequence length="70" mass="8025">MDKNKINRINELYKKSKTTGLTEAEKEEQQKLRTEYRMAIIGNLTGELNTMSIKYPDGTIKKVQPKGDGH</sequence>
<accession>A0ABR7F4Z9</accession>
<dbReference type="PANTHER" id="PTHR37300:SF1">
    <property type="entry name" value="UPF0291 PROTEIN YNZC"/>
    <property type="match status" value="1"/>
</dbReference>
<comment type="similarity">
    <text evidence="2">Belongs to the UPF0291 family.</text>
</comment>
<comment type="subcellular location">
    <subcellularLocation>
        <location evidence="2">Cytoplasm</location>
    </subcellularLocation>
</comment>
<keyword evidence="1 2" id="KW-0963">Cytoplasm</keyword>
<organism evidence="3 4">
    <name type="scientific">Eubacterium segne</name>
    <dbReference type="NCBI Taxonomy" id="2763045"/>
    <lineage>
        <taxon>Bacteria</taxon>
        <taxon>Bacillati</taxon>
        <taxon>Bacillota</taxon>
        <taxon>Clostridia</taxon>
        <taxon>Eubacteriales</taxon>
        <taxon>Eubacteriaceae</taxon>
        <taxon>Eubacterium</taxon>
    </lineage>
</organism>
<dbReference type="InterPro" id="IPR009242">
    <property type="entry name" value="DUF896"/>
</dbReference>
<gene>
    <name evidence="3" type="ORF">H8S00_08475</name>
</gene>
<evidence type="ECO:0000313" key="4">
    <source>
        <dbReference type="Proteomes" id="UP000597877"/>
    </source>
</evidence>